<dbReference type="Pfam" id="PF01565">
    <property type="entry name" value="FAD_binding_4"/>
    <property type="match status" value="1"/>
</dbReference>
<dbReference type="EMBL" id="CAADFL010000173">
    <property type="protein sequence ID" value="VFK11255.1"/>
    <property type="molecule type" value="Genomic_DNA"/>
</dbReference>
<gene>
    <name evidence="5" type="ORF">BECKFM1743A_GA0114220_101711</name>
    <name evidence="6" type="ORF">BECKFM1743B_GA0114221_101735</name>
    <name evidence="4" type="ORF">BECKFM1743C_GA0114222_101751</name>
</gene>
<name>A0A450SQT1_9GAMM</name>
<protein>
    <submittedName>
        <fullName evidence="4">Glycolate oxidase FAD binding subunit</fullName>
    </submittedName>
</protein>
<dbReference type="PANTHER" id="PTHR11748">
    <property type="entry name" value="D-LACTATE DEHYDROGENASE"/>
    <property type="match status" value="1"/>
</dbReference>
<evidence type="ECO:0000256" key="1">
    <source>
        <dbReference type="ARBA" id="ARBA00022630"/>
    </source>
</evidence>
<sequence>MTKDIGSELCDTILDAIPASTGGGSVAFRITGGGSKHFLGREVAGTPLSTADHEGIISYEPKELFITARCGTRLTRIEQTLAEHGQLLPFEPPHFDPAATLGGTVATGLSGPRRPYAGAVRDLVMGVRLINGRGEVLRFGGEVMKNVAGYDLSRLMTGAMGCLGLILEASLKVIPAPDAELTLVREHAFQEAIEHMNTWAGRPLPLSGACCDGERLYVRLSGANSAVRAAREKLGGEVLEDGHRFWSDLREQRHPFFAGEDGPLWRLAVPPATPFRPLATELKGRWLLEWGGGQRWLRPDAQVDAIQAATEVDMIRSAVQDAGGHATLFRGGDRTGEVFHPLPPILAKLHRRLKAAFDPHRLFNPGRLYPRL</sequence>
<dbReference type="PROSITE" id="PS51387">
    <property type="entry name" value="FAD_PCMH"/>
    <property type="match status" value="1"/>
</dbReference>
<feature type="domain" description="FAD-binding PCMH-type" evidence="3">
    <location>
        <begin position="1"/>
        <end position="176"/>
    </location>
</feature>
<reference evidence="4" key="1">
    <citation type="submission" date="2019-02" db="EMBL/GenBank/DDBJ databases">
        <authorList>
            <person name="Gruber-Vodicka R. H."/>
            <person name="Seah K. B. B."/>
        </authorList>
    </citation>
    <scope>NUCLEOTIDE SEQUENCE</scope>
    <source>
        <strain evidence="5">BECK_BZ163</strain>
        <strain evidence="6">BECK_BZ164</strain>
        <strain evidence="4">BECK_BZ165</strain>
    </source>
</reference>
<proteinExistence type="predicted"/>
<evidence type="ECO:0000259" key="3">
    <source>
        <dbReference type="PROSITE" id="PS51387"/>
    </source>
</evidence>
<dbReference type="Gene3D" id="3.30.465.10">
    <property type="match status" value="1"/>
</dbReference>
<accession>A0A450SQT1</accession>
<dbReference type="EMBL" id="CAADFA010000175">
    <property type="protein sequence ID" value="VFJ56360.1"/>
    <property type="molecule type" value="Genomic_DNA"/>
</dbReference>
<dbReference type="InterPro" id="IPR016166">
    <property type="entry name" value="FAD-bd_PCMH"/>
</dbReference>
<keyword evidence="2" id="KW-0274">FAD</keyword>
<dbReference type="SUPFAM" id="SSF55103">
    <property type="entry name" value="FAD-linked oxidases, C-terminal domain"/>
    <property type="match status" value="1"/>
</dbReference>
<dbReference type="PANTHER" id="PTHR11748:SF103">
    <property type="entry name" value="GLYCOLATE OXIDASE SUBUNIT GLCE"/>
    <property type="match status" value="1"/>
</dbReference>
<evidence type="ECO:0000313" key="5">
    <source>
        <dbReference type="EMBL" id="VFJ56594.1"/>
    </source>
</evidence>
<dbReference type="SUPFAM" id="SSF56176">
    <property type="entry name" value="FAD-binding/transporter-associated domain-like"/>
    <property type="match status" value="1"/>
</dbReference>
<dbReference type="InterPro" id="IPR036318">
    <property type="entry name" value="FAD-bd_PCMH-like_sf"/>
</dbReference>
<organism evidence="4">
    <name type="scientific">Candidatus Kentrum sp. FM</name>
    <dbReference type="NCBI Taxonomy" id="2126340"/>
    <lineage>
        <taxon>Bacteria</taxon>
        <taxon>Pseudomonadati</taxon>
        <taxon>Pseudomonadota</taxon>
        <taxon>Gammaproteobacteria</taxon>
        <taxon>Candidatus Kentrum</taxon>
    </lineage>
</organism>
<dbReference type="InterPro" id="IPR016164">
    <property type="entry name" value="FAD-linked_Oxase-like_C"/>
</dbReference>
<dbReference type="GO" id="GO:0003824">
    <property type="term" value="F:catalytic activity"/>
    <property type="evidence" value="ECO:0007669"/>
    <property type="project" value="InterPro"/>
</dbReference>
<dbReference type="InterPro" id="IPR016169">
    <property type="entry name" value="FAD-bd_PCMH_sub2"/>
</dbReference>
<dbReference type="GO" id="GO:0071949">
    <property type="term" value="F:FAD binding"/>
    <property type="evidence" value="ECO:0007669"/>
    <property type="project" value="InterPro"/>
</dbReference>
<dbReference type="InterPro" id="IPR006094">
    <property type="entry name" value="Oxid_FAD_bind_N"/>
</dbReference>
<evidence type="ECO:0000256" key="2">
    <source>
        <dbReference type="ARBA" id="ARBA00022827"/>
    </source>
</evidence>
<dbReference type="EMBL" id="CAADEZ010000171">
    <property type="protein sequence ID" value="VFJ56594.1"/>
    <property type="molecule type" value="Genomic_DNA"/>
</dbReference>
<keyword evidence="1" id="KW-0285">Flavoprotein</keyword>
<dbReference type="AlphaFoldDB" id="A0A450SQT1"/>
<dbReference type="NCBIfam" id="NF008439">
    <property type="entry name" value="PRK11282.1"/>
    <property type="match status" value="1"/>
</dbReference>
<evidence type="ECO:0000313" key="6">
    <source>
        <dbReference type="EMBL" id="VFK11255.1"/>
    </source>
</evidence>
<evidence type="ECO:0000313" key="4">
    <source>
        <dbReference type="EMBL" id="VFJ56360.1"/>
    </source>
</evidence>